<proteinExistence type="predicted"/>
<reference evidence="2 3" key="1">
    <citation type="submission" date="2014-01" db="EMBL/GenBank/DDBJ databases">
        <title>Actinotalea ferrariae CF5-4.</title>
        <authorList>
            <person name="Chen F."/>
            <person name="Li Y."/>
            <person name="Wang G."/>
        </authorList>
    </citation>
    <scope>NUCLEOTIDE SEQUENCE [LARGE SCALE GENOMIC DNA]</scope>
    <source>
        <strain evidence="2 3">CF5-4</strain>
    </source>
</reference>
<feature type="transmembrane region" description="Helical" evidence="1">
    <location>
        <begin position="63"/>
        <end position="85"/>
    </location>
</feature>
<evidence type="ECO:0000256" key="1">
    <source>
        <dbReference type="SAM" id="Phobius"/>
    </source>
</evidence>
<gene>
    <name evidence="2" type="ORF">N866_15270</name>
</gene>
<dbReference type="RefSeq" id="WP_052022228.1">
    <property type="nucleotide sequence ID" value="NZ_AXCW01000005.1"/>
</dbReference>
<feature type="transmembrane region" description="Helical" evidence="1">
    <location>
        <begin position="37"/>
        <end position="57"/>
    </location>
</feature>
<dbReference type="AlphaFoldDB" id="A0A021VV86"/>
<dbReference type="OrthoDB" id="5109833at2"/>
<dbReference type="EMBL" id="AXCW01000005">
    <property type="protein sequence ID" value="EYR65076.1"/>
    <property type="molecule type" value="Genomic_DNA"/>
</dbReference>
<protein>
    <recommendedName>
        <fullName evidence="4">MtN3 and saliva related transmembrane protein</fullName>
    </recommendedName>
</protein>
<name>A0A021VV86_9CELL</name>
<keyword evidence="1" id="KW-0472">Membrane</keyword>
<keyword evidence="1" id="KW-1133">Transmembrane helix</keyword>
<accession>A0A021VV86</accession>
<dbReference type="Proteomes" id="UP000019753">
    <property type="component" value="Unassembled WGS sequence"/>
</dbReference>
<evidence type="ECO:0000313" key="3">
    <source>
        <dbReference type="Proteomes" id="UP000019753"/>
    </source>
</evidence>
<evidence type="ECO:0008006" key="4">
    <source>
        <dbReference type="Google" id="ProtNLM"/>
    </source>
</evidence>
<dbReference type="Gene3D" id="1.20.1280.290">
    <property type="match status" value="1"/>
</dbReference>
<organism evidence="2 3">
    <name type="scientific">Actinotalea ferrariae CF5-4</name>
    <dbReference type="NCBI Taxonomy" id="948458"/>
    <lineage>
        <taxon>Bacteria</taxon>
        <taxon>Bacillati</taxon>
        <taxon>Actinomycetota</taxon>
        <taxon>Actinomycetes</taxon>
        <taxon>Micrococcales</taxon>
        <taxon>Cellulomonadaceae</taxon>
        <taxon>Actinotalea</taxon>
    </lineage>
</organism>
<evidence type="ECO:0000313" key="2">
    <source>
        <dbReference type="EMBL" id="EYR65076.1"/>
    </source>
</evidence>
<keyword evidence="1" id="KW-0812">Transmembrane</keyword>
<feature type="transmembrane region" description="Helical" evidence="1">
    <location>
        <begin position="6"/>
        <end position="25"/>
    </location>
</feature>
<comment type="caution">
    <text evidence="2">The sequence shown here is derived from an EMBL/GenBank/DDBJ whole genome shotgun (WGS) entry which is preliminary data.</text>
</comment>
<sequence>MPLLTEVSGLLASITGLLLWLPQGLRVWRDRHDPERLAGIALPTQVLSLAGNVLWLVHAIGIGSFWLGAPSIVNMPIAVMTIVVVRRAGAGRATRKDAVREAAPSTDQAACPCTLTRLDPALASDGDALALAS</sequence>
<keyword evidence="3" id="KW-1185">Reference proteome</keyword>